<dbReference type="EMBL" id="JACKWZ010000128">
    <property type="protein sequence ID" value="KAF9414655.1"/>
    <property type="molecule type" value="Genomic_DNA"/>
</dbReference>
<keyword evidence="3" id="KW-0732">Signal</keyword>
<evidence type="ECO:0000256" key="1">
    <source>
        <dbReference type="SAM" id="MobiDB-lite"/>
    </source>
</evidence>
<keyword evidence="2" id="KW-1133">Transmembrane helix</keyword>
<evidence type="ECO:0000256" key="2">
    <source>
        <dbReference type="SAM" id="Phobius"/>
    </source>
</evidence>
<evidence type="ECO:0000313" key="4">
    <source>
        <dbReference type="EMBL" id="KAF9414655.1"/>
    </source>
</evidence>
<feature type="chain" id="PRO_5032957616" evidence="3">
    <location>
        <begin position="21"/>
        <end position="323"/>
    </location>
</feature>
<protein>
    <submittedName>
        <fullName evidence="4">Uncharacterized protein</fullName>
    </submittedName>
</protein>
<comment type="caution">
    <text evidence="4">The sequence shown here is derived from an EMBL/GenBank/DDBJ whole genome shotgun (WGS) entry which is preliminary data.</text>
</comment>
<gene>
    <name evidence="4" type="ORF">HW555_007516</name>
</gene>
<sequence>MSIKTVVVLLFCICFVVIKSEENKTIQMSIDKHGVCTVDSSYDLLEGTQYTVEVCTHKLSLRSFRVNEKRRFIQLSNQVIFYDNATVHPFDIKIQHRVYYYKLNVKRSLRGIWQFKFNITTGPKKTVLCITNITTHAKDQKMNLPSAPKPPTPSNDSSLLLIALTLFGIIVLCQTLYIIYMKRQKFACSCRDISKRPPYPLPPEVYDYVDASGQGVTNNTFNIADERTPIPARKIPQEPTHRSRRERLGFQAPKTVHERTTPKIGRKLPPPPKVPSHKYFGQAHKMANKKITRNVTKKQVHDSRLIWEENWEYEQLSPMQKYL</sequence>
<proteinExistence type="predicted"/>
<feature type="transmembrane region" description="Helical" evidence="2">
    <location>
        <begin position="159"/>
        <end position="180"/>
    </location>
</feature>
<dbReference type="AlphaFoldDB" id="A0A835L4D0"/>
<organism evidence="4 5">
    <name type="scientific">Spodoptera exigua</name>
    <name type="common">Beet armyworm</name>
    <name type="synonym">Noctua fulgens</name>
    <dbReference type="NCBI Taxonomy" id="7107"/>
    <lineage>
        <taxon>Eukaryota</taxon>
        <taxon>Metazoa</taxon>
        <taxon>Ecdysozoa</taxon>
        <taxon>Arthropoda</taxon>
        <taxon>Hexapoda</taxon>
        <taxon>Insecta</taxon>
        <taxon>Pterygota</taxon>
        <taxon>Neoptera</taxon>
        <taxon>Endopterygota</taxon>
        <taxon>Lepidoptera</taxon>
        <taxon>Glossata</taxon>
        <taxon>Ditrysia</taxon>
        <taxon>Noctuoidea</taxon>
        <taxon>Noctuidae</taxon>
        <taxon>Amphipyrinae</taxon>
        <taxon>Spodoptera</taxon>
    </lineage>
</organism>
<keyword evidence="5" id="KW-1185">Reference proteome</keyword>
<name>A0A835L4D0_SPOEX</name>
<feature type="region of interest" description="Disordered" evidence="1">
    <location>
        <begin position="256"/>
        <end position="275"/>
    </location>
</feature>
<reference evidence="4" key="1">
    <citation type="submission" date="2020-08" db="EMBL/GenBank/DDBJ databases">
        <title>Spodoptera exigua strain:BAW_Kor-Di-RS1 Genome sequencing and assembly.</title>
        <authorList>
            <person name="Kim J."/>
            <person name="Nam H.Y."/>
            <person name="Kwon M."/>
            <person name="Choi J.H."/>
            <person name="Cho S.R."/>
            <person name="Kim G.-H."/>
        </authorList>
    </citation>
    <scope>NUCLEOTIDE SEQUENCE</scope>
    <source>
        <strain evidence="4">BAW_Kor-Di-RS1</strain>
        <tissue evidence="4">Whole-body</tissue>
    </source>
</reference>
<evidence type="ECO:0000313" key="5">
    <source>
        <dbReference type="Proteomes" id="UP000648187"/>
    </source>
</evidence>
<accession>A0A835L4D0</accession>
<evidence type="ECO:0000256" key="3">
    <source>
        <dbReference type="SAM" id="SignalP"/>
    </source>
</evidence>
<keyword evidence="2" id="KW-0472">Membrane</keyword>
<dbReference type="Proteomes" id="UP000648187">
    <property type="component" value="Unassembled WGS sequence"/>
</dbReference>
<keyword evidence="2" id="KW-0812">Transmembrane</keyword>
<feature type="signal peptide" evidence="3">
    <location>
        <begin position="1"/>
        <end position="20"/>
    </location>
</feature>